<evidence type="ECO:0000313" key="3">
    <source>
        <dbReference type="EMBL" id="ACV68436.1"/>
    </source>
</evidence>
<dbReference type="InterPro" id="IPR004843">
    <property type="entry name" value="Calcineurin-like_PHP"/>
</dbReference>
<dbReference type="Pfam" id="PF00149">
    <property type="entry name" value="Metallophos"/>
    <property type="match status" value="1"/>
</dbReference>
<dbReference type="EMBL" id="CP001734">
    <property type="protein sequence ID" value="ACV68436.1"/>
    <property type="molecule type" value="Genomic_DNA"/>
</dbReference>
<dbReference type="Proteomes" id="UP000001052">
    <property type="component" value="Chromosome"/>
</dbReference>
<evidence type="ECO:0000313" key="4">
    <source>
        <dbReference type="Proteomes" id="UP000001052"/>
    </source>
</evidence>
<dbReference type="PANTHER" id="PTHR30337">
    <property type="entry name" value="COMPONENT OF ATP-DEPENDENT DSDNA EXONUCLEASE"/>
    <property type="match status" value="1"/>
</dbReference>
<dbReference type="InterPro" id="IPR014576">
    <property type="entry name" value="Pesterase_YhaO"/>
</dbReference>
<organism evidence="3 4">
    <name type="scientific">Desulfohalobium retbaense (strain ATCC 49708 / DSM 5692 / JCM 16813 / HR100)</name>
    <dbReference type="NCBI Taxonomy" id="485915"/>
    <lineage>
        <taxon>Bacteria</taxon>
        <taxon>Pseudomonadati</taxon>
        <taxon>Thermodesulfobacteriota</taxon>
        <taxon>Desulfovibrionia</taxon>
        <taxon>Desulfovibrionales</taxon>
        <taxon>Desulfohalobiaceae</taxon>
        <taxon>Desulfohalobium</taxon>
    </lineage>
</organism>
<keyword evidence="4" id="KW-1185">Reference proteome</keyword>
<proteinExistence type="predicted"/>
<dbReference type="STRING" id="485915.Dret_1148"/>
<dbReference type="GO" id="GO:0016787">
    <property type="term" value="F:hydrolase activity"/>
    <property type="evidence" value="ECO:0007669"/>
    <property type="project" value="UniProtKB-KW"/>
</dbReference>
<protein>
    <submittedName>
        <fullName evidence="3">Metallophosphoesterase</fullName>
    </submittedName>
</protein>
<dbReference type="KEGG" id="drt:Dret_1148"/>
<dbReference type="PIRSF" id="PIRSF033091">
    <property type="entry name" value="Pesterase_YhaO"/>
    <property type="match status" value="1"/>
</dbReference>
<dbReference type="RefSeq" id="WP_015751587.1">
    <property type="nucleotide sequence ID" value="NC_013223.1"/>
</dbReference>
<dbReference type="Gene3D" id="3.60.21.10">
    <property type="match status" value="1"/>
</dbReference>
<gene>
    <name evidence="3" type="ordered locus">Dret_1148</name>
</gene>
<keyword evidence="1" id="KW-0378">Hydrolase</keyword>
<reference evidence="4" key="1">
    <citation type="submission" date="2009-09" db="EMBL/GenBank/DDBJ databases">
        <title>The complete chromosome of Desulfohalobium retbaense DSM 5692.</title>
        <authorList>
            <consortium name="US DOE Joint Genome Institute (JGI-PGF)"/>
            <person name="Lucas S."/>
            <person name="Copeland A."/>
            <person name="Lapidus A."/>
            <person name="Glavina del Rio T."/>
            <person name="Dalin E."/>
            <person name="Tice H."/>
            <person name="Bruce D."/>
            <person name="Goodwin L."/>
            <person name="Pitluck S."/>
            <person name="Kyrpides N."/>
            <person name="Mavromatis K."/>
            <person name="Ivanova N."/>
            <person name="Mikhailova N."/>
            <person name="Munk A.C."/>
            <person name="Brettin T."/>
            <person name="Detter J.C."/>
            <person name="Han C."/>
            <person name="Tapia R."/>
            <person name="Larimer F."/>
            <person name="Land M."/>
            <person name="Hauser L."/>
            <person name="Markowitz V."/>
            <person name="Cheng J.-F."/>
            <person name="Hugenholtz P."/>
            <person name="Woyke T."/>
            <person name="Wu D."/>
            <person name="Spring S."/>
            <person name="Klenk H.-P."/>
            <person name="Eisen J.A."/>
        </authorList>
    </citation>
    <scope>NUCLEOTIDE SEQUENCE [LARGE SCALE GENOMIC DNA]</scope>
    <source>
        <strain evidence="4">DSM 5692</strain>
    </source>
</reference>
<dbReference type="SUPFAM" id="SSF56300">
    <property type="entry name" value="Metallo-dependent phosphatases"/>
    <property type="match status" value="1"/>
</dbReference>
<dbReference type="InterPro" id="IPR041796">
    <property type="entry name" value="Mre11_N"/>
</dbReference>
<reference evidence="3 4" key="2">
    <citation type="journal article" date="2010" name="Stand. Genomic Sci.">
        <title>Complete genome sequence of Desulfohalobium retbaense type strain (HR(100)).</title>
        <authorList>
            <person name="Spring S."/>
            <person name="Nolan M."/>
            <person name="Lapidus A."/>
            <person name="Glavina Del Rio T."/>
            <person name="Copeland A."/>
            <person name="Tice H."/>
            <person name="Cheng J.F."/>
            <person name="Lucas S."/>
            <person name="Land M."/>
            <person name="Chen F."/>
            <person name="Bruce D."/>
            <person name="Goodwin L."/>
            <person name="Pitluck S."/>
            <person name="Ivanova N."/>
            <person name="Mavromatis K."/>
            <person name="Mikhailova N."/>
            <person name="Pati A."/>
            <person name="Chen A."/>
            <person name="Palaniappan K."/>
            <person name="Hauser L."/>
            <person name="Chang Y.J."/>
            <person name="Jeffries C.D."/>
            <person name="Munk C."/>
            <person name="Kiss H."/>
            <person name="Chain P."/>
            <person name="Han C."/>
            <person name="Brettin T."/>
            <person name="Detter J.C."/>
            <person name="Schuler E."/>
            <person name="Goker M."/>
            <person name="Rohde M."/>
            <person name="Bristow J."/>
            <person name="Eisen J.A."/>
            <person name="Markowitz V."/>
            <person name="Hugenholtz P."/>
            <person name="Kyrpides N.C."/>
            <person name="Klenk H.P."/>
        </authorList>
    </citation>
    <scope>NUCLEOTIDE SEQUENCE [LARGE SCALE GENOMIC DNA]</scope>
    <source>
        <strain evidence="3 4">DSM 5692</strain>
    </source>
</reference>
<dbReference type="eggNOG" id="COG0420">
    <property type="taxonomic scope" value="Bacteria"/>
</dbReference>
<dbReference type="CDD" id="cd00840">
    <property type="entry name" value="MPP_Mre11_N"/>
    <property type="match status" value="1"/>
</dbReference>
<dbReference type="PANTHER" id="PTHR30337:SF7">
    <property type="entry name" value="PHOSPHOESTERASE"/>
    <property type="match status" value="1"/>
</dbReference>
<dbReference type="InterPro" id="IPR050535">
    <property type="entry name" value="DNA_Repair-Maintenance_Comp"/>
</dbReference>
<feature type="domain" description="Calcineurin-like phosphoesterase" evidence="2">
    <location>
        <begin position="3"/>
        <end position="198"/>
    </location>
</feature>
<evidence type="ECO:0000256" key="1">
    <source>
        <dbReference type="ARBA" id="ARBA00022801"/>
    </source>
</evidence>
<dbReference type="HOGENOM" id="CLU_026621_4_0_7"/>
<name>C8X1L4_DESRD</name>
<accession>C8X1L4</accession>
<dbReference type="AlphaFoldDB" id="C8X1L4"/>
<dbReference type="OrthoDB" id="9773856at2"/>
<sequence>MTFRFLHAADLHLDSPLRGLETYPDAPVEQIRNATRRALDNLVTLAQEQEVAFVLLAGDIFDQSWRDFHTALFFAQCMGRLREAGIPVYGVSGNHDAANPIGKTLRPPDNVHFFSATKPGSVTLEHCNTVIHGQSYSSRETSEDLAAEYPPAVAGALNIGLLHTSLTGRPGHEPYAPTHPDILGNKGYDYWALGHVHEREVVTRDPWIVFPGTIQGRHIRETGPKGCSLVEVEDGRIRDVVHQDIDVLRWFRGNVECGPCTCDDDVRHAVRAELQAARDAGEGRPVAVRLECTGATQMHAQLHDRQRHFQEEWRTLAAEMGDLWIEQIRLHTRPPEDQSQEVDPESPLGELMQCIAAQELPESCTNELEDLMKQLPKEITEGEEGFNLKDPQQWQRMQDDVRELLLGRLLRQGGPQ</sequence>
<dbReference type="InterPro" id="IPR029052">
    <property type="entry name" value="Metallo-depent_PP-like"/>
</dbReference>
<evidence type="ECO:0000259" key="2">
    <source>
        <dbReference type="Pfam" id="PF00149"/>
    </source>
</evidence>